<dbReference type="AlphaFoldDB" id="A0A6N3FPB2"/>
<dbReference type="EC" id="3.5.1.28" evidence="3"/>
<dbReference type="PANTHER" id="PTHR30404:SF0">
    <property type="entry name" value="N-ACETYLMURAMOYL-L-ALANINE AMIDASE AMIC"/>
    <property type="match status" value="1"/>
</dbReference>
<evidence type="ECO:0000259" key="2">
    <source>
        <dbReference type="SMART" id="SM00646"/>
    </source>
</evidence>
<dbReference type="CDD" id="cd02696">
    <property type="entry name" value="MurNAc-LAA"/>
    <property type="match status" value="1"/>
</dbReference>
<dbReference type="GO" id="GO:0008745">
    <property type="term" value="F:N-acetylmuramoyl-L-alanine amidase activity"/>
    <property type="evidence" value="ECO:0007669"/>
    <property type="project" value="UniProtKB-EC"/>
</dbReference>
<dbReference type="InterPro" id="IPR036365">
    <property type="entry name" value="PGBD-like_sf"/>
</dbReference>
<dbReference type="GO" id="GO:0030288">
    <property type="term" value="C:outer membrane-bounded periplasmic space"/>
    <property type="evidence" value="ECO:0007669"/>
    <property type="project" value="TreeGrafter"/>
</dbReference>
<dbReference type="InterPro" id="IPR002477">
    <property type="entry name" value="Peptidoglycan-bd-like"/>
</dbReference>
<gene>
    <name evidence="3" type="primary">lytC</name>
    <name evidence="3" type="ORF">ELLFYP34_00512</name>
</gene>
<sequence>MEMEYYNAIVEFGDMNDDVLFLQRQLHICGFNPGQKDGDFGDGTGNALENAQIYFGIAADRIAGPQTWRKLYDYCAKLQEQLNRVGGFALVIDGNVGSHGTATVEAFKTFQIRGGREPDWCCGPVEEQALNMVDFMKAMPSGNASVSSSSSLIVPTQSGRLDGVKIYIPAGHGGSDPGGVGNGLRESDVALAYATKLGNILQGYGATVLLGRTGDYYKSLASRVQEANNWGADLYVSCHENAFSDPAANGSEVLFVSESGNQLATYGVNELSAGLGTINRGAKYQDDYEVVYSDMTAVICEPGFITNVGNASFMNNEVGLRNQAQCLANGIVKYCA</sequence>
<feature type="domain" description="MurNAc-LAA" evidence="2">
    <location>
        <begin position="224"/>
        <end position="332"/>
    </location>
</feature>
<dbReference type="Pfam" id="PF01520">
    <property type="entry name" value="Amidase_3"/>
    <property type="match status" value="1"/>
</dbReference>
<dbReference type="SUPFAM" id="SSF53187">
    <property type="entry name" value="Zn-dependent exopeptidases"/>
    <property type="match status" value="1"/>
</dbReference>
<dbReference type="GO" id="GO:0009253">
    <property type="term" value="P:peptidoglycan catabolic process"/>
    <property type="evidence" value="ECO:0007669"/>
    <property type="project" value="InterPro"/>
</dbReference>
<accession>A0A6N3FPB2</accession>
<dbReference type="InterPro" id="IPR050695">
    <property type="entry name" value="N-acetylmuramoyl_amidase_3"/>
</dbReference>
<protein>
    <submittedName>
        <fullName evidence="3">N-acetylmuramoyl-L-alanine amidase LytC</fullName>
        <ecNumber evidence="3">3.5.1.28</ecNumber>
    </submittedName>
</protein>
<dbReference type="SUPFAM" id="SSF47090">
    <property type="entry name" value="PGBD-like"/>
    <property type="match status" value="1"/>
</dbReference>
<keyword evidence="1 3" id="KW-0378">Hydrolase</keyword>
<dbReference type="SMART" id="SM00646">
    <property type="entry name" value="Ami_3"/>
    <property type="match status" value="1"/>
</dbReference>
<organism evidence="3">
    <name type="scientific">Eubacterium limosum</name>
    <dbReference type="NCBI Taxonomy" id="1736"/>
    <lineage>
        <taxon>Bacteria</taxon>
        <taxon>Bacillati</taxon>
        <taxon>Bacillota</taxon>
        <taxon>Clostridia</taxon>
        <taxon>Eubacteriales</taxon>
        <taxon>Eubacteriaceae</taxon>
        <taxon>Eubacterium</taxon>
    </lineage>
</organism>
<dbReference type="Gene3D" id="1.10.101.10">
    <property type="entry name" value="PGBD-like superfamily/PGBD"/>
    <property type="match status" value="1"/>
</dbReference>
<dbReference type="PANTHER" id="PTHR30404">
    <property type="entry name" value="N-ACETYLMURAMOYL-L-ALANINE AMIDASE"/>
    <property type="match status" value="1"/>
</dbReference>
<dbReference type="InterPro" id="IPR002508">
    <property type="entry name" value="MurNAc-LAA_cat"/>
</dbReference>
<dbReference type="Gene3D" id="3.40.630.40">
    <property type="entry name" value="Zn-dependent exopeptidases"/>
    <property type="match status" value="1"/>
</dbReference>
<name>A0A6N3FPB2_EUBLI</name>
<dbReference type="InterPro" id="IPR036366">
    <property type="entry name" value="PGBDSf"/>
</dbReference>
<dbReference type="EMBL" id="CACRTR010000012">
    <property type="protein sequence ID" value="VYU53785.1"/>
    <property type="molecule type" value="Genomic_DNA"/>
</dbReference>
<evidence type="ECO:0000256" key="1">
    <source>
        <dbReference type="ARBA" id="ARBA00022801"/>
    </source>
</evidence>
<proteinExistence type="predicted"/>
<reference evidence="3" key="1">
    <citation type="submission" date="2019-11" db="EMBL/GenBank/DDBJ databases">
        <authorList>
            <person name="Feng L."/>
        </authorList>
    </citation>
    <scope>NUCLEOTIDE SEQUENCE</scope>
    <source>
        <strain evidence="3">ElimosumLFYP34</strain>
    </source>
</reference>
<evidence type="ECO:0000313" key="3">
    <source>
        <dbReference type="EMBL" id="VYU53785.1"/>
    </source>
</evidence>
<dbReference type="Pfam" id="PF01471">
    <property type="entry name" value="PG_binding_1"/>
    <property type="match status" value="1"/>
</dbReference>